<evidence type="ECO:0000313" key="3">
    <source>
        <dbReference type="EMBL" id="GLS22839.1"/>
    </source>
</evidence>
<keyword evidence="4" id="KW-1185">Reference proteome</keyword>
<evidence type="ECO:0000313" key="4">
    <source>
        <dbReference type="Proteomes" id="UP001156882"/>
    </source>
</evidence>
<dbReference type="Pfam" id="PF04471">
    <property type="entry name" value="Mrr_cat"/>
    <property type="match status" value="1"/>
</dbReference>
<dbReference type="EMBL" id="BSPC01000066">
    <property type="protein sequence ID" value="GLS22839.1"/>
    <property type="molecule type" value="Genomic_DNA"/>
</dbReference>
<comment type="caution">
    <text evidence="3">The sequence shown here is derived from an EMBL/GenBank/DDBJ whole genome shotgun (WGS) entry which is preliminary data.</text>
</comment>
<dbReference type="SUPFAM" id="SSF52980">
    <property type="entry name" value="Restriction endonuclease-like"/>
    <property type="match status" value="1"/>
</dbReference>
<evidence type="ECO:0000259" key="2">
    <source>
        <dbReference type="Pfam" id="PF04471"/>
    </source>
</evidence>
<evidence type="ECO:0000256" key="1">
    <source>
        <dbReference type="SAM" id="MobiDB-lite"/>
    </source>
</evidence>
<protein>
    <recommendedName>
        <fullName evidence="2">Restriction endonuclease type IV Mrr domain-containing protein</fullName>
    </recommendedName>
</protein>
<dbReference type="InterPro" id="IPR007560">
    <property type="entry name" value="Restrct_endonuc_IV_Mrr"/>
</dbReference>
<feature type="region of interest" description="Disordered" evidence="1">
    <location>
        <begin position="293"/>
        <end position="330"/>
    </location>
</feature>
<reference evidence="4" key="1">
    <citation type="journal article" date="2019" name="Int. J. Syst. Evol. Microbiol.">
        <title>The Global Catalogue of Microorganisms (GCM) 10K type strain sequencing project: providing services to taxonomists for standard genome sequencing and annotation.</title>
        <authorList>
            <consortium name="The Broad Institute Genomics Platform"/>
            <consortium name="The Broad Institute Genome Sequencing Center for Infectious Disease"/>
            <person name="Wu L."/>
            <person name="Ma J."/>
        </authorList>
    </citation>
    <scope>NUCLEOTIDE SEQUENCE [LARGE SCALE GENOMIC DNA]</scope>
    <source>
        <strain evidence="4">NBRC 101365</strain>
    </source>
</reference>
<dbReference type="RefSeq" id="WP_284315793.1">
    <property type="nucleotide sequence ID" value="NZ_BSPC01000066.1"/>
</dbReference>
<dbReference type="InterPro" id="IPR011335">
    <property type="entry name" value="Restrct_endonuc-II-like"/>
</dbReference>
<feature type="domain" description="Restriction endonuclease type IV Mrr" evidence="2">
    <location>
        <begin position="33"/>
        <end position="115"/>
    </location>
</feature>
<gene>
    <name evidence="3" type="ORF">GCM10007874_58590</name>
</gene>
<dbReference type="Proteomes" id="UP001156882">
    <property type="component" value="Unassembled WGS sequence"/>
</dbReference>
<proteinExistence type="predicted"/>
<feature type="compositionally biased region" description="Basic and acidic residues" evidence="1">
    <location>
        <begin position="311"/>
        <end position="320"/>
    </location>
</feature>
<sequence length="330" mass="37711">MPARSNAFQRFIKYIHSVIEPLAVARRESEILSDDGDDREIDIYVEMPSFNGVFKIGIECRDHSRPQDIDWIDSLIGKTIDLKLNRVIAVSSSGFTKKAVKKAKRKNIDLLTLEEAASVDWALKFHDPQKEWKQLTHKYGLCRLGAFNEKRETLIGIIIDKGQDVKYENELSREIHPLLEEFFMKNYAARTAREFDKLLYGEAWLQKFDDPTSNYFEVEFGGIENLDFSGQTIPVRSFWFGIVVDYKIQDARVSAEVLGDKLIRTFEAPQDELGLPNRTFLSLISDKDGRFLGSTSYEENQPFKHKPTTKKGKEAAKPKEAASMTGGSRA</sequence>
<organism evidence="3 4">
    <name type="scientific">Labrys miyagiensis</name>
    <dbReference type="NCBI Taxonomy" id="346912"/>
    <lineage>
        <taxon>Bacteria</taxon>
        <taxon>Pseudomonadati</taxon>
        <taxon>Pseudomonadota</taxon>
        <taxon>Alphaproteobacteria</taxon>
        <taxon>Hyphomicrobiales</taxon>
        <taxon>Xanthobacteraceae</taxon>
        <taxon>Labrys</taxon>
    </lineage>
</organism>
<name>A0ABQ6CRS2_9HYPH</name>
<accession>A0ABQ6CRS2</accession>